<organism evidence="1 2">
    <name type="scientific">Scleroderma citrinum Foug A</name>
    <dbReference type="NCBI Taxonomy" id="1036808"/>
    <lineage>
        <taxon>Eukaryota</taxon>
        <taxon>Fungi</taxon>
        <taxon>Dikarya</taxon>
        <taxon>Basidiomycota</taxon>
        <taxon>Agaricomycotina</taxon>
        <taxon>Agaricomycetes</taxon>
        <taxon>Agaricomycetidae</taxon>
        <taxon>Boletales</taxon>
        <taxon>Sclerodermatineae</taxon>
        <taxon>Sclerodermataceae</taxon>
        <taxon>Scleroderma</taxon>
    </lineage>
</organism>
<reference evidence="2" key="2">
    <citation type="submission" date="2015-01" db="EMBL/GenBank/DDBJ databases">
        <title>Evolutionary Origins and Diversification of the Mycorrhizal Mutualists.</title>
        <authorList>
            <consortium name="DOE Joint Genome Institute"/>
            <consortium name="Mycorrhizal Genomics Consortium"/>
            <person name="Kohler A."/>
            <person name="Kuo A."/>
            <person name="Nagy L.G."/>
            <person name="Floudas D."/>
            <person name="Copeland A."/>
            <person name="Barry K.W."/>
            <person name="Cichocki N."/>
            <person name="Veneault-Fourrey C."/>
            <person name="LaButti K."/>
            <person name="Lindquist E.A."/>
            <person name="Lipzen A."/>
            <person name="Lundell T."/>
            <person name="Morin E."/>
            <person name="Murat C."/>
            <person name="Riley R."/>
            <person name="Ohm R."/>
            <person name="Sun H."/>
            <person name="Tunlid A."/>
            <person name="Henrissat B."/>
            <person name="Grigoriev I.V."/>
            <person name="Hibbett D.S."/>
            <person name="Martin F."/>
        </authorList>
    </citation>
    <scope>NUCLEOTIDE SEQUENCE [LARGE SCALE GENOMIC DNA]</scope>
    <source>
        <strain evidence="2">Foug A</strain>
    </source>
</reference>
<protein>
    <submittedName>
        <fullName evidence="1">Uncharacterized protein</fullName>
    </submittedName>
</protein>
<keyword evidence="2" id="KW-1185">Reference proteome</keyword>
<gene>
    <name evidence="1" type="ORF">SCLCIDRAFT_1135215</name>
</gene>
<dbReference type="HOGENOM" id="CLU_2887145_0_0_1"/>
<name>A0A0C2ZY79_9AGAM</name>
<dbReference type="EMBL" id="KN822101">
    <property type="protein sequence ID" value="KIM57412.1"/>
    <property type="molecule type" value="Genomic_DNA"/>
</dbReference>
<dbReference type="InParanoid" id="A0A0C2ZY79"/>
<accession>A0A0C2ZY79</accession>
<dbReference type="Proteomes" id="UP000053989">
    <property type="component" value="Unassembled WGS sequence"/>
</dbReference>
<dbReference type="AlphaFoldDB" id="A0A0C2ZY79"/>
<reference evidence="1 2" key="1">
    <citation type="submission" date="2014-04" db="EMBL/GenBank/DDBJ databases">
        <authorList>
            <consortium name="DOE Joint Genome Institute"/>
            <person name="Kuo A."/>
            <person name="Kohler A."/>
            <person name="Nagy L.G."/>
            <person name="Floudas D."/>
            <person name="Copeland A."/>
            <person name="Barry K.W."/>
            <person name="Cichocki N."/>
            <person name="Veneault-Fourrey C."/>
            <person name="LaButti K."/>
            <person name="Lindquist E.A."/>
            <person name="Lipzen A."/>
            <person name="Lundell T."/>
            <person name="Morin E."/>
            <person name="Murat C."/>
            <person name="Sun H."/>
            <person name="Tunlid A."/>
            <person name="Henrissat B."/>
            <person name="Grigoriev I.V."/>
            <person name="Hibbett D.S."/>
            <person name="Martin F."/>
            <person name="Nordberg H.P."/>
            <person name="Cantor M.N."/>
            <person name="Hua S.X."/>
        </authorList>
    </citation>
    <scope>NUCLEOTIDE SEQUENCE [LARGE SCALE GENOMIC DNA]</scope>
    <source>
        <strain evidence="1 2">Foug A</strain>
    </source>
</reference>
<sequence>MHLSQSLRDSLCLHRRSRRRGGCSHFLYSQRYRRLKTPLFDFGYLCSPSGGQDIDIWTIQPSA</sequence>
<evidence type="ECO:0000313" key="1">
    <source>
        <dbReference type="EMBL" id="KIM57412.1"/>
    </source>
</evidence>
<evidence type="ECO:0000313" key="2">
    <source>
        <dbReference type="Proteomes" id="UP000053989"/>
    </source>
</evidence>
<proteinExistence type="predicted"/>